<feature type="chain" id="PRO_5016348924" evidence="2">
    <location>
        <begin position="36"/>
        <end position="627"/>
    </location>
</feature>
<organism evidence="3 4">
    <name type="scientific">Pleionea mediterranea</name>
    <dbReference type="NCBI Taxonomy" id="523701"/>
    <lineage>
        <taxon>Bacteria</taxon>
        <taxon>Pseudomonadati</taxon>
        <taxon>Pseudomonadota</taxon>
        <taxon>Gammaproteobacteria</taxon>
        <taxon>Oceanospirillales</taxon>
        <taxon>Pleioneaceae</taxon>
        <taxon>Pleionea</taxon>
    </lineage>
</organism>
<protein>
    <submittedName>
        <fullName evidence="3">Uncharacterized protein (DUF885 family)</fullName>
    </submittedName>
</protein>
<dbReference type="Pfam" id="PF05960">
    <property type="entry name" value="DUF885"/>
    <property type="match status" value="1"/>
</dbReference>
<reference evidence="3 4" key="1">
    <citation type="submission" date="2018-05" db="EMBL/GenBank/DDBJ databases">
        <title>Genomic Encyclopedia of Type Strains, Phase IV (KMG-IV): sequencing the most valuable type-strain genomes for metagenomic binning, comparative biology and taxonomic classification.</title>
        <authorList>
            <person name="Goeker M."/>
        </authorList>
    </citation>
    <scope>NUCLEOTIDE SEQUENCE [LARGE SCALE GENOMIC DNA]</scope>
    <source>
        <strain evidence="3 4">DSM 25350</strain>
    </source>
</reference>
<evidence type="ECO:0000313" key="3">
    <source>
        <dbReference type="EMBL" id="PWK47857.1"/>
    </source>
</evidence>
<accession>A0A316G0I3</accession>
<dbReference type="AlphaFoldDB" id="A0A316G0I3"/>
<dbReference type="OrthoDB" id="9769898at2"/>
<gene>
    <name evidence="3" type="ORF">C8D97_11071</name>
</gene>
<feature type="signal peptide" evidence="2">
    <location>
        <begin position="1"/>
        <end position="35"/>
    </location>
</feature>
<dbReference type="RefSeq" id="WP_109764395.1">
    <property type="nucleotide sequence ID" value="NZ_QGGU01000010.1"/>
</dbReference>
<keyword evidence="1" id="KW-0175">Coiled coil</keyword>
<dbReference type="PROSITE" id="PS51257">
    <property type="entry name" value="PROKAR_LIPOPROTEIN"/>
    <property type="match status" value="1"/>
</dbReference>
<dbReference type="Proteomes" id="UP000245790">
    <property type="component" value="Unassembled WGS sequence"/>
</dbReference>
<proteinExistence type="predicted"/>
<evidence type="ECO:0000256" key="1">
    <source>
        <dbReference type="SAM" id="Coils"/>
    </source>
</evidence>
<evidence type="ECO:0000313" key="4">
    <source>
        <dbReference type="Proteomes" id="UP000245790"/>
    </source>
</evidence>
<feature type="coiled-coil region" evidence="1">
    <location>
        <begin position="199"/>
        <end position="226"/>
    </location>
</feature>
<keyword evidence="2" id="KW-0732">Signal</keyword>
<comment type="caution">
    <text evidence="3">The sequence shown here is derived from an EMBL/GenBank/DDBJ whole genome shotgun (WGS) entry which is preliminary data.</text>
</comment>
<evidence type="ECO:0000256" key="2">
    <source>
        <dbReference type="SAM" id="SignalP"/>
    </source>
</evidence>
<dbReference type="PANTHER" id="PTHR33361">
    <property type="entry name" value="GLR0591 PROTEIN"/>
    <property type="match status" value="1"/>
</dbReference>
<dbReference type="InterPro" id="IPR010281">
    <property type="entry name" value="DUF885"/>
</dbReference>
<sequence length="627" mass="69997">MKKRKLSGFMIRIRAIGLRATGLCLLMLAFSGCGSSSSSSTAPSNPIVLDVVPDYTLQNTQTLLSELDATLDGLTLDDFYDASFRAIELRDHQAIIAAGRTEEFSITDYQLDNISDDYYFQTVAIKQHILDKLLSYDTSQLTANEQLAYDIYLTYLNFEVEWANYRSFEFPATFGFFGWPASTEGYFTQVFQVTDNASAELYLSLLNQLERRFQQIEQLLDTRQQQGVIEPKITLGFSRDAVRAMANTAVTQTPYYTVFNNAIAGLSDISNDDKQTMRDTLSAIIEQRVLPAYRSLEQTMTSLHAQAPNAIGFGQYDGGDAFYQFSLRYFTATNQTPDDIHQLGLQEMDRIHSELRSLFNQLGYPANETIAQGLNRARTDGGTIAGNNAVSFFEEIIDDAYALLPQAFSTIPQQEVVVIGGTSGGYYIAGSEDGTRPGAFYAQTNSNLPYYTMLTLAYHEAVPGHHLQIALAQELDLPRFRREMHFTSFIEGWGLYAERLAKELGCYNGDIYGDIGRLEFEAMRASRLVIDTGIHSKGWSFNQAEQYSLQAIGNRGSIARYSVWPGQATAYMTGMLKILEVRARAEAELGADYDTREFHEAVIGNGSISASLLDKVVDNYIDSVKTP</sequence>
<dbReference type="EMBL" id="QGGU01000010">
    <property type="protein sequence ID" value="PWK47857.1"/>
    <property type="molecule type" value="Genomic_DNA"/>
</dbReference>
<keyword evidence="4" id="KW-1185">Reference proteome</keyword>
<dbReference type="PANTHER" id="PTHR33361:SF2">
    <property type="entry name" value="DUF885 DOMAIN-CONTAINING PROTEIN"/>
    <property type="match status" value="1"/>
</dbReference>
<name>A0A316G0I3_9GAMM</name>